<keyword evidence="2" id="KW-0812">Transmembrane</keyword>
<protein>
    <submittedName>
        <fullName evidence="3">Outer membrane murein-binding lipoprotein Lpp</fullName>
    </submittedName>
</protein>
<evidence type="ECO:0000313" key="3">
    <source>
        <dbReference type="EMBL" id="MDQ0317771.1"/>
    </source>
</evidence>
<dbReference type="Proteomes" id="UP001229244">
    <property type="component" value="Unassembled WGS sequence"/>
</dbReference>
<keyword evidence="2" id="KW-1133">Transmembrane helix</keyword>
<keyword evidence="2" id="KW-0472">Membrane</keyword>
<evidence type="ECO:0000313" key="4">
    <source>
        <dbReference type="Proteomes" id="UP001229244"/>
    </source>
</evidence>
<feature type="transmembrane region" description="Helical" evidence="2">
    <location>
        <begin position="85"/>
        <end position="107"/>
    </location>
</feature>
<sequence length="110" mass="12072">MVYAFDSLSYARRLEASGIPRDTANAHAEAVRDYIMSDLVTKSDLNATADMLRRDMDQLRLDMVAATDRLRADVAHKSDKLALQLTVRLGGMIIAGVAALGFVLAYLDKV</sequence>
<dbReference type="RefSeq" id="WP_306887697.1">
    <property type="nucleotide sequence ID" value="NZ_JAUSUL010000008.1"/>
</dbReference>
<keyword evidence="3" id="KW-0449">Lipoprotein</keyword>
<reference evidence="3" key="1">
    <citation type="submission" date="2023-07" db="EMBL/GenBank/DDBJ databases">
        <title>Genomic Encyclopedia of Type Strains, Phase IV (KMG-IV): sequencing the most valuable type-strain genomes for metagenomic binning, comparative biology and taxonomic classification.</title>
        <authorList>
            <person name="Goeker M."/>
        </authorList>
    </citation>
    <scope>NUCLEOTIDE SEQUENCE</scope>
    <source>
        <strain evidence="3">DSM 21202</strain>
    </source>
</reference>
<evidence type="ECO:0000256" key="2">
    <source>
        <dbReference type="SAM" id="Phobius"/>
    </source>
</evidence>
<keyword evidence="1" id="KW-0175">Coiled coil</keyword>
<organism evidence="3 4">
    <name type="scientific">Amorphus orientalis</name>
    <dbReference type="NCBI Taxonomy" id="649198"/>
    <lineage>
        <taxon>Bacteria</taxon>
        <taxon>Pseudomonadati</taxon>
        <taxon>Pseudomonadota</taxon>
        <taxon>Alphaproteobacteria</taxon>
        <taxon>Hyphomicrobiales</taxon>
        <taxon>Amorphaceae</taxon>
        <taxon>Amorphus</taxon>
    </lineage>
</organism>
<name>A0AAE4ATY2_9HYPH</name>
<dbReference type="AlphaFoldDB" id="A0AAE4ATY2"/>
<keyword evidence="4" id="KW-1185">Reference proteome</keyword>
<dbReference type="EMBL" id="JAUSUL010000008">
    <property type="protein sequence ID" value="MDQ0317771.1"/>
    <property type="molecule type" value="Genomic_DNA"/>
</dbReference>
<gene>
    <name evidence="3" type="ORF">J2S73_004258</name>
</gene>
<proteinExistence type="predicted"/>
<comment type="caution">
    <text evidence="3">The sequence shown here is derived from an EMBL/GenBank/DDBJ whole genome shotgun (WGS) entry which is preliminary data.</text>
</comment>
<evidence type="ECO:0000256" key="1">
    <source>
        <dbReference type="SAM" id="Coils"/>
    </source>
</evidence>
<feature type="coiled-coil region" evidence="1">
    <location>
        <begin position="42"/>
        <end position="69"/>
    </location>
</feature>
<accession>A0AAE4ATY2</accession>